<feature type="region of interest" description="Disordered" evidence="1">
    <location>
        <begin position="57"/>
        <end position="76"/>
    </location>
</feature>
<dbReference type="EMBL" id="JACGWL010000011">
    <property type="protein sequence ID" value="KAK4392764.1"/>
    <property type="molecule type" value="Genomic_DNA"/>
</dbReference>
<evidence type="ECO:0000313" key="3">
    <source>
        <dbReference type="Proteomes" id="UP001289374"/>
    </source>
</evidence>
<organism evidence="2 3">
    <name type="scientific">Sesamum angolense</name>
    <dbReference type="NCBI Taxonomy" id="2727404"/>
    <lineage>
        <taxon>Eukaryota</taxon>
        <taxon>Viridiplantae</taxon>
        <taxon>Streptophyta</taxon>
        <taxon>Embryophyta</taxon>
        <taxon>Tracheophyta</taxon>
        <taxon>Spermatophyta</taxon>
        <taxon>Magnoliopsida</taxon>
        <taxon>eudicotyledons</taxon>
        <taxon>Gunneridae</taxon>
        <taxon>Pentapetalae</taxon>
        <taxon>asterids</taxon>
        <taxon>lamiids</taxon>
        <taxon>Lamiales</taxon>
        <taxon>Pedaliaceae</taxon>
        <taxon>Sesamum</taxon>
    </lineage>
</organism>
<comment type="caution">
    <text evidence="2">The sequence shown here is derived from an EMBL/GenBank/DDBJ whole genome shotgun (WGS) entry which is preliminary data.</text>
</comment>
<dbReference type="AlphaFoldDB" id="A0AAE2BPE5"/>
<feature type="compositionally biased region" description="Basic residues" evidence="1">
    <location>
        <begin position="66"/>
        <end position="75"/>
    </location>
</feature>
<reference evidence="2" key="1">
    <citation type="submission" date="2020-06" db="EMBL/GenBank/DDBJ databases">
        <authorList>
            <person name="Li T."/>
            <person name="Hu X."/>
            <person name="Zhang T."/>
            <person name="Song X."/>
            <person name="Zhang H."/>
            <person name="Dai N."/>
            <person name="Sheng W."/>
            <person name="Hou X."/>
            <person name="Wei L."/>
        </authorList>
    </citation>
    <scope>NUCLEOTIDE SEQUENCE</scope>
    <source>
        <strain evidence="2">K16</strain>
        <tissue evidence="2">Leaf</tissue>
    </source>
</reference>
<dbReference type="Proteomes" id="UP001289374">
    <property type="component" value="Unassembled WGS sequence"/>
</dbReference>
<gene>
    <name evidence="2" type="ORF">Sango_2054200</name>
</gene>
<proteinExistence type="predicted"/>
<evidence type="ECO:0000313" key="2">
    <source>
        <dbReference type="EMBL" id="KAK4392764.1"/>
    </source>
</evidence>
<accession>A0AAE2BPE5</accession>
<name>A0AAE2BPE5_9LAMI</name>
<protein>
    <submittedName>
        <fullName evidence="2">Uncharacterized protein</fullName>
    </submittedName>
</protein>
<reference evidence="2" key="2">
    <citation type="journal article" date="2024" name="Plant">
        <title>Genomic evolution and insights into agronomic trait innovations of Sesamum species.</title>
        <authorList>
            <person name="Miao H."/>
            <person name="Wang L."/>
            <person name="Qu L."/>
            <person name="Liu H."/>
            <person name="Sun Y."/>
            <person name="Le M."/>
            <person name="Wang Q."/>
            <person name="Wei S."/>
            <person name="Zheng Y."/>
            <person name="Lin W."/>
            <person name="Duan Y."/>
            <person name="Cao H."/>
            <person name="Xiong S."/>
            <person name="Wang X."/>
            <person name="Wei L."/>
            <person name="Li C."/>
            <person name="Ma Q."/>
            <person name="Ju M."/>
            <person name="Zhao R."/>
            <person name="Li G."/>
            <person name="Mu C."/>
            <person name="Tian Q."/>
            <person name="Mei H."/>
            <person name="Zhang T."/>
            <person name="Gao T."/>
            <person name="Zhang H."/>
        </authorList>
    </citation>
    <scope>NUCLEOTIDE SEQUENCE</scope>
    <source>
        <strain evidence="2">K16</strain>
    </source>
</reference>
<sequence>MYDKNSSEKGRNGEISRLNMEEYVDDYFEKDAYLRVYGHMINHVPGMHDYEESPLGIVEPPQVKSKPGRPKKVRRRDANDIRDGVVSRKGLSHTCANCLRTGHNKRSCTNLTPNSKNTQNNSAGPSNIRNEQVDLKLRLKLKRFHNFQMIMHFKYQTSLLKQEVIRCPRICFRLKATMLKSCHRDLSPYCLSRHLQPEK</sequence>
<keyword evidence="3" id="KW-1185">Reference proteome</keyword>
<evidence type="ECO:0000256" key="1">
    <source>
        <dbReference type="SAM" id="MobiDB-lite"/>
    </source>
</evidence>